<name>A0A538T1V5_UNCEI</name>
<evidence type="ECO:0000256" key="1">
    <source>
        <dbReference type="SAM" id="MobiDB-lite"/>
    </source>
</evidence>
<dbReference type="Proteomes" id="UP000316292">
    <property type="component" value="Unassembled WGS sequence"/>
</dbReference>
<organism evidence="4 6">
    <name type="scientific">Eiseniibacteriota bacterium</name>
    <dbReference type="NCBI Taxonomy" id="2212470"/>
    <lineage>
        <taxon>Bacteria</taxon>
        <taxon>Candidatus Eiseniibacteriota</taxon>
    </lineage>
</organism>
<comment type="caution">
    <text evidence="4">The sequence shown here is derived from an EMBL/GenBank/DDBJ whole genome shotgun (WGS) entry which is preliminary data.</text>
</comment>
<proteinExistence type="predicted"/>
<dbReference type="InterPro" id="IPR011990">
    <property type="entry name" value="TPR-like_helical_dom_sf"/>
</dbReference>
<dbReference type="Pfam" id="PF13432">
    <property type="entry name" value="TPR_16"/>
    <property type="match status" value="2"/>
</dbReference>
<keyword evidence="2" id="KW-1133">Transmembrane helix</keyword>
<evidence type="ECO:0000256" key="2">
    <source>
        <dbReference type="SAM" id="Phobius"/>
    </source>
</evidence>
<gene>
    <name evidence="3" type="ORF">E6K71_07955</name>
    <name evidence="4" type="ORF">E6K75_06615</name>
</gene>
<keyword evidence="2" id="KW-0472">Membrane</keyword>
<evidence type="ECO:0000313" key="5">
    <source>
        <dbReference type="Proteomes" id="UP000316292"/>
    </source>
</evidence>
<sequence>MAPFMQTPHFRPPGFRILGVLLLVTFTGCAYYNTFYLAKRYYRDGQKAQERSALDTPAPEAAAKYDGVIRQCAKILVDYPKSKWVDDALYYMGAALYGKGDYPAAIKKFGELRASFPKSPYVPDSKLMEALSLYRRKEYVEAEKMFREVETQHPKIKRKWELYYYGAENETGLRNYPAAMAWYKRAAETGDKKRQRSDALRRLGDAHVASQDYASAQAAYAQALKREDIGSRRLDLALQRGEALEQLKRYDEALAWYDRWRPYAVNEKREGDVLIRRFALLALIGRTNEAIQGYQALVTQYPRTAVAYESQFRLGYLYESQLGDFDAAAREYDKLKAEATGSEFQNQALRRSANLATIKQYRSTLQSDTTQARSRAAFLLAEIYYFQIERVDSALIQYEAVERGFPSSPYAAKAAFARLWIQTHDRSDTLAALALTDTIASRYRKTRYAESALYLWRQWSGRVDARTALLDSMIANPDTSVIRERLEAEAPVTPVTMSPADTVRAPQFFETPGQIAERARQDSLAAYTRALYYAKRHGLPPPPPPPPRTPPADADTSQARRPPVQPAPPDTTRGPVIGPSR</sequence>
<keyword evidence="2" id="KW-0812">Transmembrane</keyword>
<dbReference type="AlphaFoldDB" id="A0A538T1V5"/>
<dbReference type="Gene3D" id="1.25.40.10">
    <property type="entry name" value="Tetratricopeptide repeat domain"/>
    <property type="match status" value="4"/>
</dbReference>
<evidence type="ECO:0000313" key="3">
    <source>
        <dbReference type="EMBL" id="TMQ48131.1"/>
    </source>
</evidence>
<dbReference type="EMBL" id="VBOR01000087">
    <property type="protein sequence ID" value="TMQ48131.1"/>
    <property type="molecule type" value="Genomic_DNA"/>
</dbReference>
<feature type="transmembrane region" description="Helical" evidence="2">
    <location>
        <begin position="15"/>
        <end position="38"/>
    </location>
</feature>
<reference evidence="5 6" key="1">
    <citation type="journal article" date="2019" name="Nat. Microbiol.">
        <title>Mediterranean grassland soil C-N compound turnover is dependent on rainfall and depth, and is mediated by genomically divergent microorganisms.</title>
        <authorList>
            <person name="Diamond S."/>
            <person name="Andeer P.F."/>
            <person name="Li Z."/>
            <person name="Crits-Christoph A."/>
            <person name="Burstein D."/>
            <person name="Anantharaman K."/>
            <person name="Lane K.R."/>
            <person name="Thomas B.C."/>
            <person name="Pan C."/>
            <person name="Northen T.R."/>
            <person name="Banfield J.F."/>
        </authorList>
    </citation>
    <scope>NUCLEOTIDE SEQUENCE [LARGE SCALE GENOMIC DNA]</scope>
    <source>
        <strain evidence="3">WS_1</strain>
        <strain evidence="4">WS_5</strain>
    </source>
</reference>
<dbReference type="SUPFAM" id="SSF81901">
    <property type="entry name" value="HCP-like"/>
    <property type="match status" value="1"/>
</dbReference>
<feature type="compositionally biased region" description="Pro residues" evidence="1">
    <location>
        <begin position="539"/>
        <end position="550"/>
    </location>
</feature>
<dbReference type="SMART" id="SM00028">
    <property type="entry name" value="TPR"/>
    <property type="match status" value="4"/>
</dbReference>
<dbReference type="Proteomes" id="UP000320913">
    <property type="component" value="Unassembled WGS sequence"/>
</dbReference>
<feature type="region of interest" description="Disordered" evidence="1">
    <location>
        <begin position="535"/>
        <end position="581"/>
    </location>
</feature>
<protein>
    <submittedName>
        <fullName evidence="4">Tetratricopeptide repeat protein</fullName>
    </submittedName>
</protein>
<dbReference type="EMBL" id="VBOV01000164">
    <property type="protein sequence ID" value="TMQ57609.1"/>
    <property type="molecule type" value="Genomic_DNA"/>
</dbReference>
<evidence type="ECO:0000313" key="6">
    <source>
        <dbReference type="Proteomes" id="UP000320913"/>
    </source>
</evidence>
<accession>A0A538T1V5</accession>
<dbReference type="Pfam" id="PF13174">
    <property type="entry name" value="TPR_6"/>
    <property type="match status" value="1"/>
</dbReference>
<evidence type="ECO:0000313" key="4">
    <source>
        <dbReference type="EMBL" id="TMQ57609.1"/>
    </source>
</evidence>
<dbReference type="InterPro" id="IPR019734">
    <property type="entry name" value="TPR_rpt"/>
</dbReference>